<evidence type="ECO:0000256" key="10">
    <source>
        <dbReference type="ARBA" id="ARBA00042873"/>
    </source>
</evidence>
<dbReference type="OrthoDB" id="7571469at2"/>
<dbReference type="PROSITE" id="PS51093">
    <property type="entry name" value="PTS_EIIA_TYPE_1"/>
    <property type="match status" value="1"/>
</dbReference>
<dbReference type="FunFam" id="2.70.70.10:FF:000001">
    <property type="entry name" value="PTS system glucose-specific IIA component"/>
    <property type="match status" value="1"/>
</dbReference>
<keyword evidence="6" id="KW-0418">Kinase</keyword>
<dbReference type="InterPro" id="IPR001127">
    <property type="entry name" value="PTS_EIIA_1_perm"/>
</dbReference>
<keyword evidence="5" id="KW-0598">Phosphotransferase system</keyword>
<keyword evidence="4" id="KW-0808">Transferase</keyword>
<dbReference type="InterPro" id="IPR050890">
    <property type="entry name" value="PTS_EIIA_component"/>
</dbReference>
<keyword evidence="3" id="KW-0762">Sugar transport</keyword>
<dbReference type="PANTHER" id="PTHR45008:SF1">
    <property type="entry name" value="PTS SYSTEM GLUCOSE-SPECIFIC EIIA COMPONENT"/>
    <property type="match status" value="1"/>
</dbReference>
<dbReference type="Proteomes" id="UP000184268">
    <property type="component" value="Unassembled WGS sequence"/>
</dbReference>
<dbReference type="GO" id="GO:0009401">
    <property type="term" value="P:phosphoenolpyruvate-dependent sugar phosphotransferase system"/>
    <property type="evidence" value="ECO:0007669"/>
    <property type="project" value="UniProtKB-KW"/>
</dbReference>
<sequence>MGFLSRLRRIIANRDLPAEGVEILAPVSGELVPLEQVPDVVFSEKIIGDGVAINPQGDTVVAPIDGTIGRLFDANHAFSLESPLGLELFVHFGIDTVELGGAGFKRLAEEGQQVRAGDPIFQFDLPYLQEHARSVLTPVIIANMEDVETLQKRSGTVVAGTTPIFQVSMRS</sequence>
<gene>
    <name evidence="12" type="ORF">SAMN02745129_4503</name>
</gene>
<evidence type="ECO:0000256" key="7">
    <source>
        <dbReference type="ARBA" id="ARBA00039163"/>
    </source>
</evidence>
<comment type="subcellular location">
    <subcellularLocation>
        <location evidence="1">Cytoplasm</location>
    </subcellularLocation>
</comment>
<feature type="domain" description="PTS EIIA type-1" evidence="11">
    <location>
        <begin position="39"/>
        <end position="143"/>
    </location>
</feature>
<evidence type="ECO:0000256" key="9">
    <source>
        <dbReference type="ARBA" id="ARBA00042526"/>
    </source>
</evidence>
<evidence type="ECO:0000256" key="2">
    <source>
        <dbReference type="ARBA" id="ARBA00022448"/>
    </source>
</evidence>
<name>A0A1M5YUZ7_9GAMM</name>
<dbReference type="NCBIfam" id="TIGR00830">
    <property type="entry name" value="PTBA"/>
    <property type="match status" value="1"/>
</dbReference>
<dbReference type="Pfam" id="PF00358">
    <property type="entry name" value="PTS_EIIA_1"/>
    <property type="match status" value="1"/>
</dbReference>
<dbReference type="InterPro" id="IPR011055">
    <property type="entry name" value="Dup_hybrid_motif"/>
</dbReference>
<dbReference type="EMBL" id="FQXG01000008">
    <property type="protein sequence ID" value="SHI15897.1"/>
    <property type="molecule type" value="Genomic_DNA"/>
</dbReference>
<keyword evidence="2" id="KW-0813">Transport</keyword>
<keyword evidence="13" id="KW-1185">Reference proteome</keyword>
<dbReference type="PANTHER" id="PTHR45008">
    <property type="entry name" value="PTS SYSTEM GLUCOSE-SPECIFIC EIIA COMPONENT"/>
    <property type="match status" value="1"/>
</dbReference>
<reference evidence="12 13" key="1">
    <citation type="submission" date="2016-11" db="EMBL/GenBank/DDBJ databases">
        <authorList>
            <person name="Jaros S."/>
            <person name="Januszkiewicz K."/>
            <person name="Wedrychowicz H."/>
        </authorList>
    </citation>
    <scope>NUCLEOTIDE SEQUENCE [LARGE SCALE GENOMIC DNA]</scope>
    <source>
        <strain evidence="12 13">DSM 16917</strain>
    </source>
</reference>
<dbReference type="STRING" id="299255.SAMN02745129_4503"/>
<evidence type="ECO:0000256" key="3">
    <source>
        <dbReference type="ARBA" id="ARBA00022597"/>
    </source>
</evidence>
<evidence type="ECO:0000313" key="12">
    <source>
        <dbReference type="EMBL" id="SHI15897.1"/>
    </source>
</evidence>
<dbReference type="SUPFAM" id="SSF51261">
    <property type="entry name" value="Duplicated hybrid motif"/>
    <property type="match status" value="1"/>
</dbReference>
<evidence type="ECO:0000256" key="5">
    <source>
        <dbReference type="ARBA" id="ARBA00022683"/>
    </source>
</evidence>
<dbReference type="RefSeq" id="WP_067664772.1">
    <property type="nucleotide sequence ID" value="NZ_FQXG01000008.1"/>
</dbReference>
<protein>
    <recommendedName>
        <fullName evidence="7">PTS system glucose-specific EIIA component</fullName>
    </recommendedName>
    <alternativeName>
        <fullName evidence="10">EIIA-Glc</fullName>
    </alternativeName>
    <alternativeName>
        <fullName evidence="9">EIII-Glc</fullName>
    </alternativeName>
    <alternativeName>
        <fullName evidence="8">Glucose-specific phosphotransferase enzyme IIA component</fullName>
    </alternativeName>
</protein>
<accession>A0A1M5YUZ7</accession>
<evidence type="ECO:0000256" key="6">
    <source>
        <dbReference type="ARBA" id="ARBA00022777"/>
    </source>
</evidence>
<dbReference type="PROSITE" id="PS00371">
    <property type="entry name" value="PTS_EIIA_TYPE_1_HIS"/>
    <property type="match status" value="1"/>
</dbReference>
<proteinExistence type="predicted"/>
<evidence type="ECO:0000256" key="1">
    <source>
        <dbReference type="ARBA" id="ARBA00004496"/>
    </source>
</evidence>
<evidence type="ECO:0000256" key="4">
    <source>
        <dbReference type="ARBA" id="ARBA00022679"/>
    </source>
</evidence>
<organism evidence="12 13">
    <name type="scientific">Ferrimonas marina</name>
    <dbReference type="NCBI Taxonomy" id="299255"/>
    <lineage>
        <taxon>Bacteria</taxon>
        <taxon>Pseudomonadati</taxon>
        <taxon>Pseudomonadota</taxon>
        <taxon>Gammaproteobacteria</taxon>
        <taxon>Alteromonadales</taxon>
        <taxon>Ferrimonadaceae</taxon>
        <taxon>Ferrimonas</taxon>
    </lineage>
</organism>
<dbReference type="Gene3D" id="2.70.70.10">
    <property type="entry name" value="Glucose Permease (Domain IIA)"/>
    <property type="match status" value="1"/>
</dbReference>
<dbReference type="GO" id="GO:0016301">
    <property type="term" value="F:kinase activity"/>
    <property type="evidence" value="ECO:0007669"/>
    <property type="project" value="UniProtKB-KW"/>
</dbReference>
<dbReference type="AlphaFoldDB" id="A0A1M5YUZ7"/>
<dbReference type="NCBIfam" id="NF006962">
    <property type="entry name" value="PRK09439.1"/>
    <property type="match status" value="1"/>
</dbReference>
<evidence type="ECO:0000256" key="8">
    <source>
        <dbReference type="ARBA" id="ARBA00042296"/>
    </source>
</evidence>
<evidence type="ECO:0000313" key="13">
    <source>
        <dbReference type="Proteomes" id="UP000184268"/>
    </source>
</evidence>
<evidence type="ECO:0000259" key="11">
    <source>
        <dbReference type="PROSITE" id="PS51093"/>
    </source>
</evidence>
<dbReference type="GO" id="GO:0005737">
    <property type="term" value="C:cytoplasm"/>
    <property type="evidence" value="ECO:0007669"/>
    <property type="project" value="UniProtKB-SubCell"/>
</dbReference>